<feature type="transmembrane region" description="Helical" evidence="12">
    <location>
        <begin position="975"/>
        <end position="994"/>
    </location>
</feature>
<keyword evidence="9 12" id="KW-0472">Membrane</keyword>
<dbReference type="CDD" id="cd03250">
    <property type="entry name" value="ABCC_MRP_domain1"/>
    <property type="match status" value="1"/>
</dbReference>
<dbReference type="GO" id="GO:0005524">
    <property type="term" value="F:ATP binding"/>
    <property type="evidence" value="ECO:0007669"/>
    <property type="project" value="UniProtKB-KW"/>
</dbReference>
<keyword evidence="7" id="KW-0067">ATP-binding</keyword>
<dbReference type="InterPro" id="IPR027417">
    <property type="entry name" value="P-loop_NTPase"/>
</dbReference>
<evidence type="ECO:0000256" key="11">
    <source>
        <dbReference type="ARBA" id="ARBA00047523"/>
    </source>
</evidence>
<dbReference type="Proteomes" id="UP000075882">
    <property type="component" value="Unassembled WGS sequence"/>
</dbReference>
<evidence type="ECO:0000259" key="13">
    <source>
        <dbReference type="PROSITE" id="PS50893"/>
    </source>
</evidence>
<keyword evidence="4 12" id="KW-0812">Transmembrane</keyword>
<reference evidence="15" key="1">
    <citation type="submission" date="2022-08" db="UniProtKB">
        <authorList>
            <consortium name="EnsemblMetazoa"/>
        </authorList>
    </citation>
    <scope>IDENTIFICATION</scope>
</reference>
<evidence type="ECO:0000259" key="14">
    <source>
        <dbReference type="PROSITE" id="PS50929"/>
    </source>
</evidence>
<dbReference type="InterPro" id="IPR011527">
    <property type="entry name" value="ABC1_TM_dom"/>
</dbReference>
<dbReference type="PROSITE" id="PS50929">
    <property type="entry name" value="ABC_TM1F"/>
    <property type="match status" value="2"/>
</dbReference>
<dbReference type="InterPro" id="IPR050173">
    <property type="entry name" value="ABC_transporter_C-like"/>
</dbReference>
<feature type="domain" description="ABC transmembrane type-1" evidence="14">
    <location>
        <begin position="862"/>
        <end position="1143"/>
    </location>
</feature>
<dbReference type="InterPro" id="IPR003593">
    <property type="entry name" value="AAA+_ATPase"/>
</dbReference>
<dbReference type="PROSITE" id="PS00211">
    <property type="entry name" value="ABC_TRANSPORTER_1"/>
    <property type="match status" value="2"/>
</dbReference>
<keyword evidence="3" id="KW-0813">Transport</keyword>
<dbReference type="EnsemblMetazoa" id="ACOM029989-RA">
    <property type="protein sequence ID" value="ACOM029989-PA.1"/>
    <property type="gene ID" value="ACOM029989"/>
</dbReference>
<dbReference type="FunFam" id="1.20.1560.10:FF:000212">
    <property type="entry name" value="ABC transporter, putative"/>
    <property type="match status" value="1"/>
</dbReference>
<dbReference type="GO" id="GO:0016887">
    <property type="term" value="F:ATP hydrolysis activity"/>
    <property type="evidence" value="ECO:0007669"/>
    <property type="project" value="InterPro"/>
</dbReference>
<feature type="transmembrane region" description="Helical" evidence="12">
    <location>
        <begin position="1085"/>
        <end position="1106"/>
    </location>
</feature>
<dbReference type="InterPro" id="IPR044726">
    <property type="entry name" value="ABCC_6TM_D2"/>
</dbReference>
<feature type="transmembrane region" description="Helical" evidence="12">
    <location>
        <begin position="725"/>
        <end position="744"/>
    </location>
</feature>
<feature type="transmembrane region" description="Helical" evidence="12">
    <location>
        <begin position="618"/>
        <end position="637"/>
    </location>
</feature>
<dbReference type="PANTHER" id="PTHR24223:SF443">
    <property type="entry name" value="MULTIDRUG-RESISTANCE LIKE PROTEIN 1, ISOFORM I"/>
    <property type="match status" value="1"/>
</dbReference>
<dbReference type="InterPro" id="IPR003439">
    <property type="entry name" value="ABC_transporter-like_ATP-bd"/>
</dbReference>
<dbReference type="SMART" id="SM00382">
    <property type="entry name" value="AAA"/>
    <property type="match status" value="2"/>
</dbReference>
<feature type="transmembrane region" description="Helical" evidence="12">
    <location>
        <begin position="154"/>
        <end position="173"/>
    </location>
</feature>
<evidence type="ECO:0000256" key="9">
    <source>
        <dbReference type="ARBA" id="ARBA00023136"/>
    </source>
</evidence>
<dbReference type="GO" id="GO:0005774">
    <property type="term" value="C:vacuolar membrane"/>
    <property type="evidence" value="ECO:0007669"/>
    <property type="project" value="UniProtKB-SubCell"/>
</dbReference>
<feature type="domain" description="ABC transmembrane type-1" evidence="14">
    <location>
        <begin position="85"/>
        <end position="326"/>
    </location>
</feature>
<keyword evidence="8 12" id="KW-1133">Transmembrane helix</keyword>
<dbReference type="CDD" id="cd18580">
    <property type="entry name" value="ABC_6TM_ABCC_D2"/>
    <property type="match status" value="1"/>
</dbReference>
<evidence type="ECO:0000313" key="15">
    <source>
        <dbReference type="EnsemblMetazoa" id="ACOM029989-PA.1"/>
    </source>
</evidence>
<feature type="transmembrane region" description="Helical" evidence="12">
    <location>
        <begin position="861"/>
        <end position="882"/>
    </location>
</feature>
<proteinExistence type="inferred from homology"/>
<dbReference type="SUPFAM" id="SSF90123">
    <property type="entry name" value="ABC transporter transmembrane region"/>
    <property type="match status" value="2"/>
</dbReference>
<evidence type="ECO:0000256" key="4">
    <source>
        <dbReference type="ARBA" id="ARBA00022692"/>
    </source>
</evidence>
<comment type="similarity">
    <text evidence="2">Belongs to the ABC transporter superfamily. ABCC family. Conjugate transporter (TC 3.A.1.208) subfamily.</text>
</comment>
<evidence type="ECO:0000256" key="12">
    <source>
        <dbReference type="SAM" id="Phobius"/>
    </source>
</evidence>
<evidence type="ECO:0000256" key="6">
    <source>
        <dbReference type="ARBA" id="ARBA00022741"/>
    </source>
</evidence>
<evidence type="ECO:0000256" key="7">
    <source>
        <dbReference type="ARBA" id="ARBA00022840"/>
    </source>
</evidence>
<feature type="domain" description="ABC transporter" evidence="13">
    <location>
        <begin position="366"/>
        <end position="590"/>
    </location>
</feature>
<dbReference type="Gene3D" id="3.40.50.300">
    <property type="entry name" value="P-loop containing nucleotide triphosphate hydrolases"/>
    <property type="match status" value="2"/>
</dbReference>
<evidence type="ECO:0000256" key="10">
    <source>
        <dbReference type="ARBA" id="ARBA00024220"/>
    </source>
</evidence>
<evidence type="ECO:0000256" key="5">
    <source>
        <dbReference type="ARBA" id="ARBA00022737"/>
    </source>
</evidence>
<evidence type="ECO:0000256" key="1">
    <source>
        <dbReference type="ARBA" id="ARBA00004128"/>
    </source>
</evidence>
<dbReference type="Pfam" id="PF00005">
    <property type="entry name" value="ABC_tran"/>
    <property type="match status" value="2"/>
</dbReference>
<dbReference type="Gene3D" id="1.20.1560.10">
    <property type="entry name" value="ABC transporter type 1, transmembrane domain"/>
    <property type="match status" value="2"/>
</dbReference>
<dbReference type="PANTHER" id="PTHR24223">
    <property type="entry name" value="ATP-BINDING CASSETTE SUB-FAMILY C"/>
    <property type="match status" value="1"/>
</dbReference>
<protein>
    <recommendedName>
        <fullName evidence="10">ABC-type glutathione-S-conjugate transporter</fullName>
        <ecNumber evidence="10">7.6.2.3</ecNumber>
    </recommendedName>
</protein>
<dbReference type="FunFam" id="3.40.50.300:FF:000997">
    <property type="entry name" value="Multidrug resistance-associated protein 1"/>
    <property type="match status" value="1"/>
</dbReference>
<evidence type="ECO:0000256" key="3">
    <source>
        <dbReference type="ARBA" id="ARBA00022448"/>
    </source>
</evidence>
<feature type="transmembrane region" description="Helical" evidence="12">
    <location>
        <begin position="1000"/>
        <end position="1020"/>
    </location>
</feature>
<dbReference type="PROSITE" id="PS50893">
    <property type="entry name" value="ABC_TRANSPORTER_2"/>
    <property type="match status" value="2"/>
</dbReference>
<feature type="transmembrane region" description="Helical" evidence="12">
    <location>
        <begin position="33"/>
        <end position="51"/>
    </location>
</feature>
<feature type="transmembrane region" description="Helical" evidence="12">
    <location>
        <begin position="689"/>
        <end position="705"/>
    </location>
</feature>
<feature type="transmembrane region" description="Helical" evidence="12">
    <location>
        <begin position="1118"/>
        <end position="1146"/>
    </location>
</feature>
<name>A0A8W7PDN0_ANOCL</name>
<organism evidence="15">
    <name type="scientific">Anopheles coluzzii</name>
    <name type="common">African malaria mosquito</name>
    <dbReference type="NCBI Taxonomy" id="1518534"/>
    <lineage>
        <taxon>Eukaryota</taxon>
        <taxon>Metazoa</taxon>
        <taxon>Ecdysozoa</taxon>
        <taxon>Arthropoda</taxon>
        <taxon>Hexapoda</taxon>
        <taxon>Insecta</taxon>
        <taxon>Pterygota</taxon>
        <taxon>Neoptera</taxon>
        <taxon>Endopterygota</taxon>
        <taxon>Diptera</taxon>
        <taxon>Nematocera</taxon>
        <taxon>Culicoidea</taxon>
        <taxon>Culicidae</taxon>
        <taxon>Anophelinae</taxon>
        <taxon>Anopheles</taxon>
    </lineage>
</organism>
<dbReference type="Pfam" id="PF00664">
    <property type="entry name" value="ABC_membrane"/>
    <property type="match status" value="2"/>
</dbReference>
<feature type="transmembrane region" description="Helical" evidence="12">
    <location>
        <begin position="83"/>
        <end position="105"/>
    </location>
</feature>
<dbReference type="InterPro" id="IPR017871">
    <property type="entry name" value="ABC_transporter-like_CS"/>
</dbReference>
<dbReference type="SUPFAM" id="SSF52540">
    <property type="entry name" value="P-loop containing nucleoside triphosphate hydrolases"/>
    <property type="match status" value="2"/>
</dbReference>
<feature type="transmembrane region" description="Helical" evidence="12">
    <location>
        <begin position="657"/>
        <end position="677"/>
    </location>
</feature>
<keyword evidence="6" id="KW-0547">Nucleotide-binding</keyword>
<feature type="domain" description="ABC transporter" evidence="13">
    <location>
        <begin position="1174"/>
        <end position="1346"/>
    </location>
</feature>
<sequence>MTFEDFCGGPFWDDEFVWDVDNPNLTFCFQRVILQWVPCLFLFVFSIYDIFKITETLDIVIITLLAQWAASDKQTSGALFHTTWILCVWVLLIFLKTAIIHWAGLSLSKRVHSQMLATILRQPMEFFDLNDSGVIVNRFSNDLKVVDKTIITSVRSVLSASFSVLGTLMLFVYKLHSKLLLFVLAFTAALMLVCGLKRLLSYHLQVARTLKRFEASSRSPIILQYNETIQGIDTIKAYEAEDRLLRQFFEKVDTHQNYIYHNRFANRWIGIRLEFIGAIVIYYVALLTVSNQSMVGFAFVGIIVSYVLRLIPSLNSLLLALGALEENIISFERVAQYLDLQRETNDETGVDYPTSGMDKQPVLGPIIYRDFSLTHADGSTVLHNVTLTIAAGEKLGIVGRTGSGKSSFIGTLFRFYPKHTTGYISIAHVELGRISLQKLRGELTLVPQSTSLFSGVVQNFIDPRNGHTDEELIRYLRECGLGNVHLATPLENLSVGQCQLLCLVRGFLRKKPIIILDEATSALDEATEDLILKVLDKQFHGRTVLMIAHHLNTLRNCHRVLWLQEGRDDDLTWREEDPDLTFCFQRVILQWTPCFFLFVFSMYEVLRIVTSRYRDIPWNWFNITKMIFTFALMVMSWVDLGVVVQNLDEPEVFDVQILVAIFNALAYIMAMALYFFYRKYGIRSTGTMFIFWFLKAFFGIIQMRTEAMLHDVRGSGTGDFAEFQFVSYTIQYTFVCCVLLLELFPDKEPRYSEWAKLKNPNPELRSSFFSRLFYLYFDSYAWRGFRKPLTDDDMYDLNPEDTSRALVPPFDKYWYESVEKGRRKQIAADKKAGKTNLVYKPNAATNGSVLPAMVKAYGGPFWFAGMLQFAISGLQFASPYLMQEIMAVIALDGPFWKGMIITLGLFLTSLLIALFNGQYFHRTFLVGFRIRTGLISAIYRKALRISSFAKKDTTVGEIVNLMAVDAQRFFELTSYLHVLWSAPLIIALCIYLLYELLGPAVFAGLGVMVIMIPITGFIATRMRDLQVEQMKIKDERVKKMNEILGGIKVLKLYAWEPSFQDTVVTVRNEELDVLKSAAYYGAGTYFVWTMAPFLVTLASFAVYVMIDEENVLDPQTAFVALALFNILRFPLAMFPMMITFAMQAWVSIKRIDKFMNSEELDPNNVTHNKSENALEVKDGTFSWGDDAPTLKNINLALRRGKLSAVVGGVGTGKSSLISALLGEMEKMKGSVNTDGSIAYVPQQAWIQNATLRDNILFGRPFDQAKYDKVIECCALRPDLEMLPGGDTTEIGEKGINLSGGQKQRVALARAVYADSEVYLFDDPLSAVDAHVGKHIFEKGDRSVGNAGW</sequence>
<dbReference type="InterPro" id="IPR036640">
    <property type="entry name" value="ABC1_TM_sf"/>
</dbReference>
<evidence type="ECO:0000256" key="2">
    <source>
        <dbReference type="ARBA" id="ARBA00009726"/>
    </source>
</evidence>
<dbReference type="VEuPathDB" id="VectorBase:ACON2_031494"/>
<comment type="subcellular location">
    <subcellularLocation>
        <location evidence="1">Vacuole membrane</location>
        <topology evidence="1">Multi-pass membrane protein</topology>
    </subcellularLocation>
</comment>
<feature type="transmembrane region" description="Helical" evidence="12">
    <location>
        <begin position="275"/>
        <end position="308"/>
    </location>
</feature>
<feature type="transmembrane region" description="Helical" evidence="12">
    <location>
        <begin position="588"/>
        <end position="606"/>
    </location>
</feature>
<dbReference type="Pfam" id="PF24357">
    <property type="entry name" value="TMD0_ABC"/>
    <property type="match status" value="1"/>
</dbReference>
<dbReference type="VEuPathDB" id="VectorBase:ACON2_031768"/>
<dbReference type="CDD" id="cd18595">
    <property type="entry name" value="ABC_6TM_MRP1_2_3_6_D1_like"/>
    <property type="match status" value="1"/>
</dbReference>
<evidence type="ECO:0000256" key="8">
    <source>
        <dbReference type="ARBA" id="ARBA00022989"/>
    </source>
</evidence>
<feature type="transmembrane region" description="Helical" evidence="12">
    <location>
        <begin position="894"/>
        <end position="915"/>
    </location>
</feature>
<accession>A0A8W7PDN0</accession>
<dbReference type="InterPro" id="IPR056227">
    <property type="entry name" value="TMD0_ABC"/>
</dbReference>
<dbReference type="EC" id="7.6.2.3" evidence="10"/>
<keyword evidence="5" id="KW-0677">Repeat</keyword>
<feature type="transmembrane region" description="Helical" evidence="12">
    <location>
        <begin position="179"/>
        <end position="200"/>
    </location>
</feature>
<dbReference type="GO" id="GO:0015431">
    <property type="term" value="F:ABC-type glutathione S-conjugate transporter activity"/>
    <property type="evidence" value="ECO:0007669"/>
    <property type="project" value="UniProtKB-EC"/>
</dbReference>
<comment type="catalytic activity">
    <reaction evidence="11">
        <text>leukotriene C4(in) + ATP + H2O = leukotriene C4(out) + ADP + phosphate + H(+)</text>
        <dbReference type="Rhea" id="RHEA:38963"/>
        <dbReference type="ChEBI" id="CHEBI:15377"/>
        <dbReference type="ChEBI" id="CHEBI:15378"/>
        <dbReference type="ChEBI" id="CHEBI:30616"/>
        <dbReference type="ChEBI" id="CHEBI:43474"/>
        <dbReference type="ChEBI" id="CHEBI:57973"/>
        <dbReference type="ChEBI" id="CHEBI:456216"/>
    </reaction>
    <physiologicalReaction direction="left-to-right" evidence="11">
        <dbReference type="Rhea" id="RHEA:38964"/>
    </physiologicalReaction>
</comment>